<reference evidence="1" key="1">
    <citation type="submission" date="2023-04" db="EMBL/GenBank/DDBJ databases">
        <title>Draft Genome sequencing of Naganishia species isolated from polar environments using Oxford Nanopore Technology.</title>
        <authorList>
            <person name="Leo P."/>
            <person name="Venkateswaran K."/>
        </authorList>
    </citation>
    <scope>NUCLEOTIDE SEQUENCE</scope>
    <source>
        <strain evidence="1">MNA-CCFEE 5262</strain>
    </source>
</reference>
<organism evidence="1 2">
    <name type="scientific">Naganishia adeliensis</name>
    <dbReference type="NCBI Taxonomy" id="92952"/>
    <lineage>
        <taxon>Eukaryota</taxon>
        <taxon>Fungi</taxon>
        <taxon>Dikarya</taxon>
        <taxon>Basidiomycota</taxon>
        <taxon>Agaricomycotina</taxon>
        <taxon>Tremellomycetes</taxon>
        <taxon>Filobasidiales</taxon>
        <taxon>Filobasidiaceae</taxon>
        <taxon>Naganishia</taxon>
    </lineage>
</organism>
<name>A0ACC2UXF1_9TREE</name>
<proteinExistence type="predicted"/>
<protein>
    <submittedName>
        <fullName evidence="1">Uncharacterized protein</fullName>
    </submittedName>
</protein>
<comment type="caution">
    <text evidence="1">The sequence shown here is derived from an EMBL/GenBank/DDBJ whole genome shotgun (WGS) entry which is preliminary data.</text>
</comment>
<dbReference type="EMBL" id="JASBWS010000202">
    <property type="protein sequence ID" value="KAJ9091394.1"/>
    <property type="molecule type" value="Genomic_DNA"/>
</dbReference>
<gene>
    <name evidence="1" type="ORF">QFC20_007642</name>
</gene>
<sequence length="128" mass="14298">MDTFMGIIMRYFPSLAQIDTCLGVAARSIPSLRTLEFTLQDTPEGSPPVIQYHATIDGRLASGRPNISHPVRSIDTDAWDLWWEKGLVVLEKAIMSLDTDGEGESDEASDGEWYEEDIYEEDELSGVD</sequence>
<dbReference type="Proteomes" id="UP001230649">
    <property type="component" value="Unassembled WGS sequence"/>
</dbReference>
<keyword evidence="2" id="KW-1185">Reference proteome</keyword>
<evidence type="ECO:0000313" key="2">
    <source>
        <dbReference type="Proteomes" id="UP001230649"/>
    </source>
</evidence>
<evidence type="ECO:0000313" key="1">
    <source>
        <dbReference type="EMBL" id="KAJ9091394.1"/>
    </source>
</evidence>
<accession>A0ACC2UXF1</accession>